<organism evidence="1 2">
    <name type="scientific">Aspergillus sclerotioniger CBS 115572</name>
    <dbReference type="NCBI Taxonomy" id="1450535"/>
    <lineage>
        <taxon>Eukaryota</taxon>
        <taxon>Fungi</taxon>
        <taxon>Dikarya</taxon>
        <taxon>Ascomycota</taxon>
        <taxon>Pezizomycotina</taxon>
        <taxon>Eurotiomycetes</taxon>
        <taxon>Eurotiomycetidae</taxon>
        <taxon>Eurotiales</taxon>
        <taxon>Aspergillaceae</taxon>
        <taxon>Aspergillus</taxon>
        <taxon>Aspergillus subgen. Circumdati</taxon>
    </lineage>
</organism>
<dbReference type="EMBL" id="MSFK01000016">
    <property type="protein sequence ID" value="PWY85696.1"/>
    <property type="molecule type" value="Genomic_DNA"/>
</dbReference>
<dbReference type="AlphaFoldDB" id="A0A317WGU3"/>
<name>A0A317WGU3_9EURO</name>
<protein>
    <submittedName>
        <fullName evidence="1">Uncharacterized protein</fullName>
    </submittedName>
</protein>
<dbReference type="GeneID" id="37114019"/>
<evidence type="ECO:0000313" key="2">
    <source>
        <dbReference type="Proteomes" id="UP000246702"/>
    </source>
</evidence>
<evidence type="ECO:0000313" key="1">
    <source>
        <dbReference type="EMBL" id="PWY85696.1"/>
    </source>
</evidence>
<comment type="caution">
    <text evidence="1">The sequence shown here is derived from an EMBL/GenBank/DDBJ whole genome shotgun (WGS) entry which is preliminary data.</text>
</comment>
<proteinExistence type="predicted"/>
<dbReference type="Proteomes" id="UP000246702">
    <property type="component" value="Unassembled WGS sequence"/>
</dbReference>
<reference evidence="1 2" key="1">
    <citation type="submission" date="2016-12" db="EMBL/GenBank/DDBJ databases">
        <title>The genomes of Aspergillus section Nigri reveals drivers in fungal speciation.</title>
        <authorList>
            <consortium name="DOE Joint Genome Institute"/>
            <person name="Vesth T.C."/>
            <person name="Nybo J."/>
            <person name="Theobald S."/>
            <person name="Brandl J."/>
            <person name="Frisvad J.C."/>
            <person name="Nielsen K.F."/>
            <person name="Lyhne E.K."/>
            <person name="Kogle M.E."/>
            <person name="Kuo A."/>
            <person name="Riley R."/>
            <person name="Clum A."/>
            <person name="Nolan M."/>
            <person name="Lipzen A."/>
            <person name="Salamov A."/>
            <person name="Henrissat B."/>
            <person name="Wiebenga A."/>
            <person name="De Vries R.P."/>
            <person name="Grigoriev I.V."/>
            <person name="Mortensen U.H."/>
            <person name="Andersen M.R."/>
            <person name="Baker S.E."/>
        </authorList>
    </citation>
    <scope>NUCLEOTIDE SEQUENCE [LARGE SCALE GENOMIC DNA]</scope>
    <source>
        <strain evidence="1 2">CBS 115572</strain>
    </source>
</reference>
<gene>
    <name evidence="1" type="ORF">BO94DRAFT_535831</name>
</gene>
<dbReference type="RefSeq" id="XP_025466713.1">
    <property type="nucleotide sequence ID" value="XM_025611876.1"/>
</dbReference>
<accession>A0A317WGU3</accession>
<keyword evidence="2" id="KW-1185">Reference proteome</keyword>
<sequence length="61" mass="6910">MIDYYYYYLSWECLVDADLLFIAPIALLRPQMYAAGARVGFLPQSSTAISDRSKSQSPLQT</sequence>